<proteinExistence type="predicted"/>
<accession>A0AAD1UGF4</accession>
<name>A0AAD1UGF4_EUPCR</name>
<dbReference type="EMBL" id="CAMPGE010006049">
    <property type="protein sequence ID" value="CAI2364894.1"/>
    <property type="molecule type" value="Genomic_DNA"/>
</dbReference>
<dbReference type="AlphaFoldDB" id="A0AAD1UGF4"/>
<dbReference type="Proteomes" id="UP001295684">
    <property type="component" value="Unassembled WGS sequence"/>
</dbReference>
<keyword evidence="2" id="KW-1185">Reference proteome</keyword>
<reference evidence="1" key="1">
    <citation type="submission" date="2023-07" db="EMBL/GenBank/DDBJ databases">
        <authorList>
            <consortium name="AG Swart"/>
            <person name="Singh M."/>
            <person name="Singh A."/>
            <person name="Seah K."/>
            <person name="Emmerich C."/>
        </authorList>
    </citation>
    <scope>NUCLEOTIDE SEQUENCE</scope>
    <source>
        <strain evidence="1">DP1</strain>
    </source>
</reference>
<protein>
    <submittedName>
        <fullName evidence="1">Uncharacterized protein</fullName>
    </submittedName>
</protein>
<gene>
    <name evidence="1" type="ORF">ECRASSUSDP1_LOCUS6244</name>
</gene>
<organism evidence="1 2">
    <name type="scientific">Euplotes crassus</name>
    <dbReference type="NCBI Taxonomy" id="5936"/>
    <lineage>
        <taxon>Eukaryota</taxon>
        <taxon>Sar</taxon>
        <taxon>Alveolata</taxon>
        <taxon>Ciliophora</taxon>
        <taxon>Intramacronucleata</taxon>
        <taxon>Spirotrichea</taxon>
        <taxon>Hypotrichia</taxon>
        <taxon>Euplotida</taxon>
        <taxon>Euplotidae</taxon>
        <taxon>Moneuplotes</taxon>
    </lineage>
</organism>
<evidence type="ECO:0000313" key="1">
    <source>
        <dbReference type="EMBL" id="CAI2364894.1"/>
    </source>
</evidence>
<sequence length="151" mass="16930">MINFPIFDENLSEEFVDENVSASSVNTSPNLEKNMTGSQFHISNKMTLKLKAQSCLKANTRSLLPSMKDAVLGPKKCPIFKKYNRPRRITKKKTEAKGSPQQATKVENLFKSVSELKGYVRKSNVCTQDFSNNFKRAVTMSDINAPGCFEA</sequence>
<evidence type="ECO:0000313" key="2">
    <source>
        <dbReference type="Proteomes" id="UP001295684"/>
    </source>
</evidence>
<comment type="caution">
    <text evidence="1">The sequence shown here is derived from an EMBL/GenBank/DDBJ whole genome shotgun (WGS) entry which is preliminary data.</text>
</comment>